<proteinExistence type="predicted"/>
<protein>
    <submittedName>
        <fullName evidence="2">Uncharacterized protein</fullName>
    </submittedName>
</protein>
<evidence type="ECO:0000313" key="3">
    <source>
        <dbReference type="Proteomes" id="UP001295684"/>
    </source>
</evidence>
<feature type="compositionally biased region" description="Polar residues" evidence="1">
    <location>
        <begin position="80"/>
        <end position="89"/>
    </location>
</feature>
<accession>A0AAD1XJA9</accession>
<comment type="caution">
    <text evidence="2">The sequence shown here is derived from an EMBL/GenBank/DDBJ whole genome shotgun (WGS) entry which is preliminary data.</text>
</comment>
<keyword evidence="3" id="KW-1185">Reference proteome</keyword>
<dbReference type="Proteomes" id="UP001295684">
    <property type="component" value="Unassembled WGS sequence"/>
</dbReference>
<name>A0AAD1XJA9_EUPCR</name>
<feature type="region of interest" description="Disordered" evidence="1">
    <location>
        <begin position="64"/>
        <end position="103"/>
    </location>
</feature>
<gene>
    <name evidence="2" type="ORF">ECRASSUSDP1_LOCUS15065</name>
</gene>
<sequence length="240" mass="27386">MNLSQIRSSERSLLPNNISINSKTTLIPQENLPTSKYLNIKIELKNPRNIKTKEMINKDLQEFLSNNRKLKPPTHRDKTQSNQRQQNLSCDFKASSPNKLPPISKGRIAVSIKKKQICPHKCLLPKPSKKHLKADTSRNFAPLSPVSVRCRYNFLPHKLIRSQKNSKFALSDKAKKSGGKDFLTSRPLKNALVSQKYAMNQLRKDIQGPMKLPPVSECLDLNILKYNISKRNKNISAFSM</sequence>
<organism evidence="2 3">
    <name type="scientific">Euplotes crassus</name>
    <dbReference type="NCBI Taxonomy" id="5936"/>
    <lineage>
        <taxon>Eukaryota</taxon>
        <taxon>Sar</taxon>
        <taxon>Alveolata</taxon>
        <taxon>Ciliophora</taxon>
        <taxon>Intramacronucleata</taxon>
        <taxon>Spirotrichea</taxon>
        <taxon>Hypotrichia</taxon>
        <taxon>Euplotida</taxon>
        <taxon>Euplotidae</taxon>
        <taxon>Moneuplotes</taxon>
    </lineage>
</organism>
<reference evidence="2" key="1">
    <citation type="submission" date="2023-07" db="EMBL/GenBank/DDBJ databases">
        <authorList>
            <consortium name="AG Swart"/>
            <person name="Singh M."/>
            <person name="Singh A."/>
            <person name="Seah K."/>
            <person name="Emmerich C."/>
        </authorList>
    </citation>
    <scope>NUCLEOTIDE SEQUENCE</scope>
    <source>
        <strain evidence="2">DP1</strain>
    </source>
</reference>
<dbReference type="EMBL" id="CAMPGE010015077">
    <property type="protein sequence ID" value="CAI2373719.1"/>
    <property type="molecule type" value="Genomic_DNA"/>
</dbReference>
<dbReference type="AlphaFoldDB" id="A0AAD1XJA9"/>
<evidence type="ECO:0000256" key="1">
    <source>
        <dbReference type="SAM" id="MobiDB-lite"/>
    </source>
</evidence>
<evidence type="ECO:0000313" key="2">
    <source>
        <dbReference type="EMBL" id="CAI2373719.1"/>
    </source>
</evidence>